<dbReference type="Pfam" id="PF00067">
    <property type="entry name" value="p450"/>
    <property type="match status" value="1"/>
</dbReference>
<evidence type="ECO:0000256" key="7">
    <source>
        <dbReference type="ARBA" id="ARBA00023033"/>
    </source>
</evidence>
<dbReference type="RefSeq" id="WP_419179195.1">
    <property type="nucleotide sequence ID" value="NZ_LQOT01000012.1"/>
</dbReference>
<evidence type="ECO:0000256" key="4">
    <source>
        <dbReference type="ARBA" id="ARBA00022723"/>
    </source>
</evidence>
<dbReference type="PROSITE" id="PS00086">
    <property type="entry name" value="CYTOCHROME_P450"/>
    <property type="match status" value="1"/>
</dbReference>
<dbReference type="AlphaFoldDB" id="A0A1X1U463"/>
<dbReference type="STRING" id="188915.AWC02_00435"/>
<dbReference type="FunFam" id="1.10.630.10:FF:000018">
    <property type="entry name" value="Cytochrome P450 monooxygenase"/>
    <property type="match status" value="1"/>
</dbReference>
<keyword evidence="5 8" id="KW-0560">Oxidoreductase</keyword>
<dbReference type="Gene3D" id="1.10.630.10">
    <property type="entry name" value="Cytochrome P450"/>
    <property type="match status" value="1"/>
</dbReference>
<dbReference type="GO" id="GO:0006707">
    <property type="term" value="P:cholesterol catabolic process"/>
    <property type="evidence" value="ECO:0007669"/>
    <property type="project" value="TreeGrafter"/>
</dbReference>
<dbReference type="PRINTS" id="PR00359">
    <property type="entry name" value="BP450"/>
</dbReference>
<dbReference type="CDD" id="cd20625">
    <property type="entry name" value="CYP164-like"/>
    <property type="match status" value="1"/>
</dbReference>
<gene>
    <name evidence="9" type="ORF">AWC02_00435</name>
</gene>
<sequence length="424" mass="46879">MPMMLWLRWAVLHGLPRALLAVQARRGEPMARLLVGPLRGGDPAPLMEQIRTRGRLTRTPAALVTADHELCRTILRDDRFGASNPANMNLPKPVRWVFYRTDPQLPNPAEPPSMLVVDPPAHTRYRRAVVRAFTPRAIERLQTRIVEATEELLDRVAAAAHPDLIADFAAPLPALIIAEILGIPQDQRSQMLDRGDRSAPLLDIGVSWKTFRGAMRSLREGDREFGDHIELLRADPGESVYSQVIRDGQLDRRELGVTALLLAGAGFETTANLIGNAIFLLLRHPDQLAKLRDDPGLWPAAVEEVLRYDSPVQMTSRNALCDLELAGRRVAAGETVALLLGGANHDPGVFTEPDRFDITRANAKDHLSFSSGIHACLGANLARMEATIALRALFERFPDLQLEGPPTRRGLATLRGFRRMPATT</sequence>
<comment type="similarity">
    <text evidence="2 8">Belongs to the cytochrome P450 family.</text>
</comment>
<keyword evidence="10" id="KW-1185">Reference proteome</keyword>
<dbReference type="PRINTS" id="PR00385">
    <property type="entry name" value="P450"/>
</dbReference>
<dbReference type="InterPro" id="IPR002397">
    <property type="entry name" value="Cyt_P450_B"/>
</dbReference>
<comment type="cofactor">
    <cofactor evidence="1">
        <name>heme</name>
        <dbReference type="ChEBI" id="CHEBI:30413"/>
    </cofactor>
</comment>
<keyword evidence="7 8" id="KW-0503">Monooxygenase</keyword>
<evidence type="ECO:0000256" key="2">
    <source>
        <dbReference type="ARBA" id="ARBA00010617"/>
    </source>
</evidence>
<protein>
    <submittedName>
        <fullName evidence="9">Cytochrome</fullName>
    </submittedName>
</protein>
<evidence type="ECO:0000256" key="8">
    <source>
        <dbReference type="RuleBase" id="RU000461"/>
    </source>
</evidence>
<organism evidence="9 10">
    <name type="scientific">Mycolicibacter engbaekii</name>
    <dbReference type="NCBI Taxonomy" id="188915"/>
    <lineage>
        <taxon>Bacteria</taxon>
        <taxon>Bacillati</taxon>
        <taxon>Actinomycetota</taxon>
        <taxon>Actinomycetes</taxon>
        <taxon>Mycobacteriales</taxon>
        <taxon>Mycobacteriaceae</taxon>
        <taxon>Mycolicibacter</taxon>
    </lineage>
</organism>
<dbReference type="EMBL" id="LQOT01000012">
    <property type="protein sequence ID" value="ORV51596.1"/>
    <property type="molecule type" value="Genomic_DNA"/>
</dbReference>
<evidence type="ECO:0000313" key="9">
    <source>
        <dbReference type="EMBL" id="ORV51596.1"/>
    </source>
</evidence>
<keyword evidence="4 8" id="KW-0479">Metal-binding</keyword>
<keyword evidence="3 8" id="KW-0349">Heme</keyword>
<dbReference type="Proteomes" id="UP000193465">
    <property type="component" value="Unassembled WGS sequence"/>
</dbReference>
<dbReference type="PANTHER" id="PTHR46696">
    <property type="entry name" value="P450, PUTATIVE (EUROFUNG)-RELATED"/>
    <property type="match status" value="1"/>
</dbReference>
<comment type="caution">
    <text evidence="9">The sequence shown here is derived from an EMBL/GenBank/DDBJ whole genome shotgun (WGS) entry which is preliminary data.</text>
</comment>
<dbReference type="GO" id="GO:0005506">
    <property type="term" value="F:iron ion binding"/>
    <property type="evidence" value="ECO:0007669"/>
    <property type="project" value="InterPro"/>
</dbReference>
<keyword evidence="6 8" id="KW-0408">Iron</keyword>
<dbReference type="SUPFAM" id="SSF48264">
    <property type="entry name" value="Cytochrome P450"/>
    <property type="match status" value="1"/>
</dbReference>
<name>A0A1X1U463_9MYCO</name>
<dbReference type="InterPro" id="IPR001128">
    <property type="entry name" value="Cyt_P450"/>
</dbReference>
<evidence type="ECO:0000256" key="6">
    <source>
        <dbReference type="ARBA" id="ARBA00023004"/>
    </source>
</evidence>
<evidence type="ECO:0000256" key="5">
    <source>
        <dbReference type="ARBA" id="ARBA00023002"/>
    </source>
</evidence>
<evidence type="ECO:0000256" key="3">
    <source>
        <dbReference type="ARBA" id="ARBA00022617"/>
    </source>
</evidence>
<dbReference type="PANTHER" id="PTHR46696:SF4">
    <property type="entry name" value="BIOTIN BIOSYNTHESIS CYTOCHROME P450"/>
    <property type="match status" value="1"/>
</dbReference>
<accession>A0A1X1U463</accession>
<dbReference type="GO" id="GO:0020037">
    <property type="term" value="F:heme binding"/>
    <property type="evidence" value="ECO:0007669"/>
    <property type="project" value="InterPro"/>
</dbReference>
<proteinExistence type="inferred from homology"/>
<reference evidence="9 10" key="1">
    <citation type="submission" date="2016-01" db="EMBL/GenBank/DDBJ databases">
        <title>The new phylogeny of the genus Mycobacterium.</title>
        <authorList>
            <person name="Tarcisio F."/>
            <person name="Conor M."/>
            <person name="Antonella G."/>
            <person name="Elisabetta G."/>
            <person name="Giulia F.S."/>
            <person name="Sara T."/>
            <person name="Anna F."/>
            <person name="Clotilde B."/>
            <person name="Roberto B."/>
            <person name="Veronica D.S."/>
            <person name="Fabio R."/>
            <person name="Monica P."/>
            <person name="Olivier J."/>
            <person name="Enrico T."/>
            <person name="Nicola S."/>
        </authorList>
    </citation>
    <scope>NUCLEOTIDE SEQUENCE [LARGE SCALE GENOMIC DNA]</scope>
    <source>
        <strain evidence="9 10">ATCC 27353</strain>
    </source>
</reference>
<dbReference type="InterPro" id="IPR017972">
    <property type="entry name" value="Cyt_P450_CS"/>
</dbReference>
<evidence type="ECO:0000256" key="1">
    <source>
        <dbReference type="ARBA" id="ARBA00001971"/>
    </source>
</evidence>
<dbReference type="GO" id="GO:0036199">
    <property type="term" value="F:cholest-4-en-3-one 26-monooxygenase activity"/>
    <property type="evidence" value="ECO:0007669"/>
    <property type="project" value="TreeGrafter"/>
</dbReference>
<evidence type="ECO:0000313" key="10">
    <source>
        <dbReference type="Proteomes" id="UP000193465"/>
    </source>
</evidence>
<dbReference type="GO" id="GO:0008395">
    <property type="term" value="F:steroid hydroxylase activity"/>
    <property type="evidence" value="ECO:0007669"/>
    <property type="project" value="TreeGrafter"/>
</dbReference>
<dbReference type="InterPro" id="IPR036396">
    <property type="entry name" value="Cyt_P450_sf"/>
</dbReference>